<accession>A0ABQ9NCI0</accession>
<dbReference type="PANTHER" id="PTHR37247">
    <property type="entry name" value="TRANSMEMBRANE PROTEIN"/>
    <property type="match status" value="1"/>
</dbReference>
<keyword evidence="3" id="KW-0813">Transport</keyword>
<evidence type="ECO:0000256" key="9">
    <source>
        <dbReference type="SAM" id="Phobius"/>
    </source>
</evidence>
<keyword evidence="5" id="KW-0653">Protein transport</keyword>
<evidence type="ECO:0000256" key="6">
    <source>
        <dbReference type="ARBA" id="ARBA00022989"/>
    </source>
</evidence>
<evidence type="ECO:0008006" key="12">
    <source>
        <dbReference type="Google" id="ProtNLM"/>
    </source>
</evidence>
<keyword evidence="4 9" id="KW-0812">Transmembrane</keyword>
<feature type="transmembrane region" description="Helical" evidence="9">
    <location>
        <begin position="128"/>
        <end position="155"/>
    </location>
</feature>
<dbReference type="PANTHER" id="PTHR37247:SF1">
    <property type="entry name" value="TRANSMEMBRANE PROTEIN"/>
    <property type="match status" value="1"/>
</dbReference>
<keyword evidence="11" id="KW-1185">Reference proteome</keyword>
<gene>
    <name evidence="10" type="ORF">P3X46_000798</name>
</gene>
<evidence type="ECO:0000313" key="10">
    <source>
        <dbReference type="EMBL" id="KAJ9189515.1"/>
    </source>
</evidence>
<name>A0ABQ9NCI0_HEVBR</name>
<comment type="subcellular location">
    <subcellularLocation>
        <location evidence="1">Membrane</location>
    </subcellularLocation>
</comment>
<dbReference type="Gene3D" id="1.20.5.1030">
    <property type="entry name" value="Preprotein translocase secy subunit"/>
    <property type="match status" value="1"/>
</dbReference>
<evidence type="ECO:0000256" key="5">
    <source>
        <dbReference type="ARBA" id="ARBA00022927"/>
    </source>
</evidence>
<dbReference type="InterPro" id="IPR001901">
    <property type="entry name" value="Translocase_SecE/Sec61-g"/>
</dbReference>
<keyword evidence="7" id="KW-0811">Translocation</keyword>
<evidence type="ECO:0000256" key="2">
    <source>
        <dbReference type="ARBA" id="ARBA00008274"/>
    </source>
</evidence>
<dbReference type="HAMAP" id="MF_00422">
    <property type="entry name" value="SecE"/>
    <property type="match status" value="1"/>
</dbReference>
<keyword evidence="8 9" id="KW-0472">Membrane</keyword>
<evidence type="ECO:0000256" key="3">
    <source>
        <dbReference type="ARBA" id="ARBA00022448"/>
    </source>
</evidence>
<comment type="caution">
    <text evidence="10">The sequence shown here is derived from an EMBL/GenBank/DDBJ whole genome shotgun (WGS) entry which is preliminary data.</text>
</comment>
<sequence length="159" mass="18023">MKVIVSGCARSFSGLVIHHSKQPFGIRRCNEIKFNDDNVIKLSQRIPGGRIQYIPAKPSSNKHVLFAGRNQYQLRYEDDLPQEPFFLTLIKEVIWGTKSLFSFLVEQPGQLKYIEWPSFQSTLKTATLTLVIVALLIVALSSVDSVLCYLLALLLRRTA</sequence>
<evidence type="ECO:0000256" key="8">
    <source>
        <dbReference type="ARBA" id="ARBA00023136"/>
    </source>
</evidence>
<evidence type="ECO:0000313" key="11">
    <source>
        <dbReference type="Proteomes" id="UP001174677"/>
    </source>
</evidence>
<dbReference type="InterPro" id="IPR038379">
    <property type="entry name" value="SecE_sf"/>
</dbReference>
<keyword evidence="6 9" id="KW-1133">Transmembrane helix</keyword>
<comment type="similarity">
    <text evidence="2">Belongs to the SecE/SEC61-gamma family.</text>
</comment>
<reference evidence="10" key="1">
    <citation type="journal article" date="2023" name="Plant Biotechnol. J.">
        <title>Chromosome-level wild Hevea brasiliensis genome provides new tools for genomic-assisted breeding and valuable loci to elevate rubber yield.</title>
        <authorList>
            <person name="Cheng H."/>
            <person name="Song X."/>
            <person name="Hu Y."/>
            <person name="Wu T."/>
            <person name="Yang Q."/>
            <person name="An Z."/>
            <person name="Feng S."/>
            <person name="Deng Z."/>
            <person name="Wu W."/>
            <person name="Zeng X."/>
            <person name="Tu M."/>
            <person name="Wang X."/>
            <person name="Huang H."/>
        </authorList>
    </citation>
    <scope>NUCLEOTIDE SEQUENCE</scope>
    <source>
        <strain evidence="10">MT/VB/25A 57/8</strain>
    </source>
</reference>
<organism evidence="10 11">
    <name type="scientific">Hevea brasiliensis</name>
    <name type="common">Para rubber tree</name>
    <name type="synonym">Siphonia brasiliensis</name>
    <dbReference type="NCBI Taxonomy" id="3981"/>
    <lineage>
        <taxon>Eukaryota</taxon>
        <taxon>Viridiplantae</taxon>
        <taxon>Streptophyta</taxon>
        <taxon>Embryophyta</taxon>
        <taxon>Tracheophyta</taxon>
        <taxon>Spermatophyta</taxon>
        <taxon>Magnoliopsida</taxon>
        <taxon>eudicotyledons</taxon>
        <taxon>Gunneridae</taxon>
        <taxon>Pentapetalae</taxon>
        <taxon>rosids</taxon>
        <taxon>fabids</taxon>
        <taxon>Malpighiales</taxon>
        <taxon>Euphorbiaceae</taxon>
        <taxon>Crotonoideae</taxon>
        <taxon>Micrandreae</taxon>
        <taxon>Hevea</taxon>
    </lineage>
</organism>
<dbReference type="EMBL" id="JARPOI010000001">
    <property type="protein sequence ID" value="KAJ9189515.1"/>
    <property type="molecule type" value="Genomic_DNA"/>
</dbReference>
<dbReference type="Proteomes" id="UP001174677">
    <property type="component" value="Chromosome 1"/>
</dbReference>
<proteinExistence type="inferred from homology"/>
<evidence type="ECO:0000256" key="4">
    <source>
        <dbReference type="ARBA" id="ARBA00022692"/>
    </source>
</evidence>
<evidence type="ECO:0000256" key="7">
    <source>
        <dbReference type="ARBA" id="ARBA00023010"/>
    </source>
</evidence>
<protein>
    <recommendedName>
        <fullName evidence="12">Protein translocase subunit SecE</fullName>
    </recommendedName>
</protein>
<dbReference type="Pfam" id="PF00584">
    <property type="entry name" value="SecE"/>
    <property type="match status" value="1"/>
</dbReference>
<evidence type="ECO:0000256" key="1">
    <source>
        <dbReference type="ARBA" id="ARBA00004370"/>
    </source>
</evidence>